<gene>
    <name evidence="6" type="ORF">GKO46_04635</name>
    <name evidence="7" type="ORF">GKO48_04625</name>
</gene>
<name>A0AAJ6CW92_9CHLR</name>
<sequence>MNCAGTPELKTPNLDRLAETGIRFENFFCASPVCSPARASILTGQIPSQHGVQDFLRAGNGVNVEGDSKTIQYLEGRTTYTEILGQNGYDVALSGKWHIGDSGTPQAGFAYWNVHATGSGNYYNAPMFTDGEQYTSDGYFSDVITDNAINYLDDQKSSDKPFSLNVHYTAPHAPWGREQHPSEIYDDYFENCEFESVRWDPIHPEHLLKEGSSGSVGDTTENRRALLSGYFAAITSMDENIGRLIDWLEANDLRENTLIVFTGDNGMSMGHHGIWGKGNGTYPANMYDTAVKVPTIISRPGHVVEGRVERNLLSHYDLMPTILDYVRLGYTIGNVRDSLPGNSFAGLLEGAVEVDSGPVVVLDEYGPTRMIRTQSLKYIHRYPDGPHEFYDLANDPNEVTNAIDDIAFRSIIRHMNRELQEWFDKYTEPERDGSKQAVKGRGQLDIVGGKEEAFAQDVTFLRDLE</sequence>
<protein>
    <submittedName>
        <fullName evidence="7">Sulfatase-like hydrolase/transferase</fullName>
    </submittedName>
</protein>
<proteinExistence type="inferred from homology"/>
<keyword evidence="8" id="KW-1185">Reference proteome</keyword>
<evidence type="ECO:0000259" key="5">
    <source>
        <dbReference type="Pfam" id="PF00884"/>
    </source>
</evidence>
<dbReference type="GO" id="GO:0046872">
    <property type="term" value="F:metal ion binding"/>
    <property type="evidence" value="ECO:0007669"/>
    <property type="project" value="UniProtKB-KW"/>
</dbReference>
<dbReference type="EMBL" id="WMBE01000001">
    <property type="protein sequence ID" value="MDG0866358.1"/>
    <property type="molecule type" value="Genomic_DNA"/>
</dbReference>
<dbReference type="PROSITE" id="PS00523">
    <property type="entry name" value="SULFATASE_1"/>
    <property type="match status" value="1"/>
</dbReference>
<evidence type="ECO:0000256" key="1">
    <source>
        <dbReference type="ARBA" id="ARBA00008779"/>
    </source>
</evidence>
<dbReference type="GO" id="GO:0004065">
    <property type="term" value="F:arylsulfatase activity"/>
    <property type="evidence" value="ECO:0007669"/>
    <property type="project" value="TreeGrafter"/>
</dbReference>
<evidence type="ECO:0000313" key="8">
    <source>
        <dbReference type="Proteomes" id="UP001219901"/>
    </source>
</evidence>
<evidence type="ECO:0000313" key="6">
    <source>
        <dbReference type="EMBL" id="MDG0866358.1"/>
    </source>
</evidence>
<keyword evidence="4" id="KW-0106">Calcium</keyword>
<organism evidence="7 8">
    <name type="scientific">Candidatus Lucifugimonas marina</name>
    <dbReference type="NCBI Taxonomy" id="3038979"/>
    <lineage>
        <taxon>Bacteria</taxon>
        <taxon>Bacillati</taxon>
        <taxon>Chloroflexota</taxon>
        <taxon>Dehalococcoidia</taxon>
        <taxon>SAR202 cluster</taxon>
        <taxon>Candidatus Lucifugimonadales</taxon>
        <taxon>Candidatus Lucifugimonadaceae</taxon>
        <taxon>Candidatus Lucifugimonas</taxon>
    </lineage>
</organism>
<dbReference type="PANTHER" id="PTHR42693:SF33">
    <property type="entry name" value="ARYLSULFATASE"/>
    <property type="match status" value="1"/>
</dbReference>
<evidence type="ECO:0000256" key="4">
    <source>
        <dbReference type="ARBA" id="ARBA00022837"/>
    </source>
</evidence>
<reference evidence="8 9" key="1">
    <citation type="submission" date="2019-11" db="EMBL/GenBank/DDBJ databases">
        <authorList>
            <person name="Cho J.-C."/>
        </authorList>
    </citation>
    <scope>NUCLEOTIDE SEQUENCE [LARGE SCALE GENOMIC DNA]</scope>
    <source>
        <strain evidence="7 8">JH1073</strain>
        <strain evidence="6 9">JH702</strain>
    </source>
</reference>
<evidence type="ECO:0000313" key="7">
    <source>
        <dbReference type="EMBL" id="WFG40745.1"/>
    </source>
</evidence>
<reference evidence="8" key="3">
    <citation type="submission" date="2023-06" db="EMBL/GenBank/DDBJ databases">
        <title>Pangenomics reveal diversification of enzyme families and niche specialization in globally abundant SAR202 bacteria.</title>
        <authorList>
            <person name="Saw J.H.W."/>
        </authorList>
    </citation>
    <scope>NUCLEOTIDE SEQUENCE [LARGE SCALE GENOMIC DNA]</scope>
    <source>
        <strain evidence="8">JH1073</strain>
    </source>
</reference>
<evidence type="ECO:0000256" key="3">
    <source>
        <dbReference type="ARBA" id="ARBA00022801"/>
    </source>
</evidence>
<dbReference type="PANTHER" id="PTHR42693">
    <property type="entry name" value="ARYLSULFATASE FAMILY MEMBER"/>
    <property type="match status" value="1"/>
</dbReference>
<dbReference type="SUPFAM" id="SSF53649">
    <property type="entry name" value="Alkaline phosphatase-like"/>
    <property type="match status" value="1"/>
</dbReference>
<dbReference type="AlphaFoldDB" id="A0AAJ6CW92"/>
<dbReference type="Pfam" id="PF00884">
    <property type="entry name" value="Sulfatase"/>
    <property type="match status" value="1"/>
</dbReference>
<accession>A0AAJ6CW92</accession>
<comment type="similarity">
    <text evidence="1">Belongs to the sulfatase family.</text>
</comment>
<dbReference type="InterPro" id="IPR024607">
    <property type="entry name" value="Sulfatase_CS"/>
</dbReference>
<evidence type="ECO:0000256" key="2">
    <source>
        <dbReference type="ARBA" id="ARBA00022723"/>
    </source>
</evidence>
<reference evidence="7" key="2">
    <citation type="journal article" date="2023" name="Nat. Commun.">
        <title>Cultivation of marine bacteria of the SAR202 clade.</title>
        <authorList>
            <person name="Lim Y."/>
            <person name="Seo J.H."/>
            <person name="Giovannoni S.J."/>
            <person name="Kang I."/>
            <person name="Cho J.C."/>
        </authorList>
    </citation>
    <scope>NUCLEOTIDE SEQUENCE</scope>
    <source>
        <strain evidence="7">JH1073</strain>
    </source>
</reference>
<dbReference type="InterPro" id="IPR017850">
    <property type="entry name" value="Alkaline_phosphatase_core_sf"/>
</dbReference>
<dbReference type="InterPro" id="IPR000917">
    <property type="entry name" value="Sulfatase_N"/>
</dbReference>
<keyword evidence="2" id="KW-0479">Metal-binding</keyword>
<dbReference type="EMBL" id="CP046147">
    <property type="protein sequence ID" value="WFG40745.1"/>
    <property type="molecule type" value="Genomic_DNA"/>
</dbReference>
<keyword evidence="3 7" id="KW-0378">Hydrolase</keyword>
<dbReference type="InterPro" id="IPR050738">
    <property type="entry name" value="Sulfatase"/>
</dbReference>
<dbReference type="Proteomes" id="UP001321249">
    <property type="component" value="Unassembled WGS sequence"/>
</dbReference>
<evidence type="ECO:0000313" key="9">
    <source>
        <dbReference type="Proteomes" id="UP001321249"/>
    </source>
</evidence>
<dbReference type="Gene3D" id="3.40.720.10">
    <property type="entry name" value="Alkaline Phosphatase, subunit A"/>
    <property type="match status" value="1"/>
</dbReference>
<feature type="domain" description="Sulfatase N-terminal" evidence="5">
    <location>
        <begin position="1"/>
        <end position="325"/>
    </location>
</feature>
<dbReference type="Proteomes" id="UP001219901">
    <property type="component" value="Chromosome"/>
</dbReference>